<dbReference type="InterPro" id="IPR008638">
    <property type="entry name" value="FhaB/CdiA-like_TPS"/>
</dbReference>
<dbReference type="GO" id="GO:0005576">
    <property type="term" value="C:extracellular region"/>
    <property type="evidence" value="ECO:0007669"/>
    <property type="project" value="UniProtKB-SubCell"/>
</dbReference>
<dbReference type="RefSeq" id="WP_144570342.1">
    <property type="nucleotide sequence ID" value="NZ_VLKG01000002.1"/>
</dbReference>
<feature type="compositionally biased region" description="Polar residues" evidence="4">
    <location>
        <begin position="870"/>
        <end position="881"/>
    </location>
</feature>
<sequence length="1012" mass="103875">MVSASFGRWEGWQLSPKARLVWLVSIALYSLSPVSLAAPVLGNGGVASGSAVINQSGSVTTIEQSTAKAVINWQSFGVAPAESVQFKQPNASSITLNRVIGNERSVIEGALTANGQVFLINSNGVLFSQGSRVNTAGLVASTLDVSDSDFNAGVFRFKGNGTKGSVTNLGSLNASSGGYIALLGSEVSNQGVVVATRGTVALGAGSQINLRFDGNTLLGMDVEQGVLDALVENQQAIYADGGRVILTAQAADDLLTAQVNNKGLIQAQSIDDLLGEVQLNAGQGVVSLGGSLDISSGSGTGGSISAQGRRFALDSNTRLLASSLTLTTPDSFSLGTNTADSTLSLSTAELATALSQLSVNLSAARGNLEVNAPLSWSANTLGLYSNQNININSVLSATDKASFLASWGPSSRTAVANYDGYQALVDPQFKEQLYNINMALETDAAGQYTDRFVGRIDFNSTGRVQLGETGKLQSYQVIKTLDELRTVTASGNYLLGNDLDLASVSHWTALADGKTFNGNFNGFGHLLTNLKSSGDALFKSLGTAQYSGSSWRNTKITGPSISNLGLTGVDIQAIDATDNSIGALVGTSSGILNHVFASGRINVSQSPMASGYVGGVAGRVRGLVQNSYAKVDITSHNYLYAGGFAGLINGSARLANNAALGNVKVTADPGMFSLSSMMAAGGFVGSFEGDTLIDSYASGAVEGGWYVGGFVGQIVTPGVIYRSLATGSVTLDDRIGPNYDASASEWRNTGAAGGFVGYSNGTISRSASSGRVSALSGNTLALGGFAGYTNSTDIAFSINNFWNLETSGIAFIGRGEGVIPDHSSHHGEGWSSGGGSETPVADALGLTPAQLHQGAQGLSADQFANVQQYQNGPTGQTVTPTPANPQPSNPSGPQTPVDPVVPEPNPSTPGNGSGGSGGGGTGNGGGTGGIAQNPRALLATNQANRIRERYQLELAHTSAASFKMAASGMSMPPAVHEHIHFDHDKGFSANIRSISIDGVQFDLEDEDSADNP</sequence>
<dbReference type="Proteomes" id="UP000319627">
    <property type="component" value="Unassembled WGS sequence"/>
</dbReference>
<keyword evidence="3" id="KW-0732">Signal</keyword>
<feature type="region of interest" description="Disordered" evidence="4">
    <location>
        <begin position="870"/>
        <end position="932"/>
    </location>
</feature>
<evidence type="ECO:0000256" key="4">
    <source>
        <dbReference type="SAM" id="MobiDB-lite"/>
    </source>
</evidence>
<feature type="compositionally biased region" description="Gly residues" evidence="4">
    <location>
        <begin position="911"/>
        <end position="929"/>
    </location>
</feature>
<dbReference type="PANTHER" id="PTHR12338:SF8">
    <property type="entry name" value="HEME_HEMOPEXIN-BINDING PROTEIN"/>
    <property type="match status" value="1"/>
</dbReference>
<dbReference type="InterPro" id="IPR012334">
    <property type="entry name" value="Pectin_lyas_fold"/>
</dbReference>
<keyword evidence="7" id="KW-1185">Reference proteome</keyword>
<dbReference type="Gene3D" id="2.160.20.10">
    <property type="entry name" value="Single-stranded right-handed beta-helix, Pectin lyase-like"/>
    <property type="match status" value="1"/>
</dbReference>
<accession>A0A562J141</accession>
<feature type="domain" description="Filamentous haemagglutinin FhaB/tRNA nuclease CdiA-like TPS" evidence="5">
    <location>
        <begin position="38"/>
        <end position="149"/>
    </location>
</feature>
<organism evidence="6 7">
    <name type="scientific">Azomonas agilis</name>
    <dbReference type="NCBI Taxonomy" id="116849"/>
    <lineage>
        <taxon>Bacteria</taxon>
        <taxon>Pseudomonadati</taxon>
        <taxon>Pseudomonadota</taxon>
        <taxon>Gammaproteobacteria</taxon>
        <taxon>Pseudomonadales</taxon>
        <taxon>Pseudomonadaceae</taxon>
        <taxon>Azomonas</taxon>
    </lineage>
</organism>
<evidence type="ECO:0000313" key="6">
    <source>
        <dbReference type="EMBL" id="TWH76544.1"/>
    </source>
</evidence>
<dbReference type="SMART" id="SM00912">
    <property type="entry name" value="Haemagg_act"/>
    <property type="match status" value="1"/>
</dbReference>
<comment type="caution">
    <text evidence="6">The sequence shown here is derived from an EMBL/GenBank/DDBJ whole genome shotgun (WGS) entry which is preliminary data.</text>
</comment>
<dbReference type="AlphaFoldDB" id="A0A562J141"/>
<dbReference type="Gene3D" id="2.160.20.110">
    <property type="match status" value="1"/>
</dbReference>
<evidence type="ECO:0000256" key="2">
    <source>
        <dbReference type="ARBA" id="ARBA00022525"/>
    </source>
</evidence>
<evidence type="ECO:0000256" key="3">
    <source>
        <dbReference type="ARBA" id="ARBA00022729"/>
    </source>
</evidence>
<evidence type="ECO:0000259" key="5">
    <source>
        <dbReference type="SMART" id="SM00912"/>
    </source>
</evidence>
<feature type="region of interest" description="Disordered" evidence="4">
    <location>
        <begin position="820"/>
        <end position="842"/>
    </location>
</feature>
<evidence type="ECO:0000313" key="7">
    <source>
        <dbReference type="Proteomes" id="UP000319627"/>
    </source>
</evidence>
<dbReference type="NCBIfam" id="TIGR01901">
    <property type="entry name" value="adhes_NPXG"/>
    <property type="match status" value="1"/>
</dbReference>
<dbReference type="Pfam" id="PF05860">
    <property type="entry name" value="TPS"/>
    <property type="match status" value="1"/>
</dbReference>
<name>A0A562J141_9GAMM</name>
<proteinExistence type="predicted"/>
<comment type="subcellular location">
    <subcellularLocation>
        <location evidence="1">Secreted</location>
    </subcellularLocation>
</comment>
<dbReference type="EMBL" id="VLKG01000002">
    <property type="protein sequence ID" value="TWH76544.1"/>
    <property type="molecule type" value="Genomic_DNA"/>
</dbReference>
<gene>
    <name evidence="6" type="ORF">LX59_00584</name>
</gene>
<dbReference type="SUPFAM" id="SSF51126">
    <property type="entry name" value="Pectin lyase-like"/>
    <property type="match status" value="1"/>
</dbReference>
<dbReference type="PANTHER" id="PTHR12338">
    <property type="entry name" value="AUTOTRANSPORTER"/>
    <property type="match status" value="1"/>
</dbReference>
<dbReference type="InterPro" id="IPR011050">
    <property type="entry name" value="Pectin_lyase_fold/virulence"/>
</dbReference>
<evidence type="ECO:0000256" key="1">
    <source>
        <dbReference type="ARBA" id="ARBA00004613"/>
    </source>
</evidence>
<keyword evidence="2" id="KW-0964">Secreted</keyword>
<protein>
    <submittedName>
        <fullName evidence="6">Filamentous hemagglutinin family protein</fullName>
    </submittedName>
</protein>
<dbReference type="InterPro" id="IPR050909">
    <property type="entry name" value="Bact_Autotransporter_VF"/>
</dbReference>
<dbReference type="OrthoDB" id="218680at2"/>
<reference evidence="6 7" key="1">
    <citation type="submission" date="2019-07" db="EMBL/GenBank/DDBJ databases">
        <title>Genomic Encyclopedia of Type Strains, Phase I: the one thousand microbial genomes (KMG-I) project.</title>
        <authorList>
            <person name="Kyrpides N."/>
        </authorList>
    </citation>
    <scope>NUCLEOTIDE SEQUENCE [LARGE SCALE GENOMIC DNA]</scope>
    <source>
        <strain evidence="6 7">DSM 375</strain>
    </source>
</reference>